<evidence type="ECO:0000313" key="2">
    <source>
        <dbReference type="EMBL" id="MFC5603344.1"/>
    </source>
</evidence>
<dbReference type="InterPro" id="IPR008326">
    <property type="entry name" value="PdhI-like"/>
</dbReference>
<dbReference type="Proteomes" id="UP001596071">
    <property type="component" value="Unassembled WGS sequence"/>
</dbReference>
<comment type="caution">
    <text evidence="2">The sequence shown here is derived from an EMBL/GenBank/DDBJ whole genome shotgun (WGS) entry which is preliminary data.</text>
</comment>
<protein>
    <submittedName>
        <fullName evidence="2">HesB/YadR/YfhF family protein</fullName>
    </submittedName>
</protein>
<reference evidence="3" key="1">
    <citation type="journal article" date="2019" name="Int. J. Syst. Evol. Microbiol.">
        <title>The Global Catalogue of Microorganisms (GCM) 10K type strain sequencing project: providing services to taxonomists for standard genome sequencing and annotation.</title>
        <authorList>
            <consortium name="The Broad Institute Genomics Platform"/>
            <consortium name="The Broad Institute Genome Sequencing Center for Infectious Disease"/>
            <person name="Wu L."/>
            <person name="Ma J."/>
        </authorList>
    </citation>
    <scope>NUCLEOTIDE SEQUENCE [LARGE SCALE GENOMIC DNA]</scope>
    <source>
        <strain evidence="3">KACC 11299</strain>
    </source>
</reference>
<dbReference type="InterPro" id="IPR035903">
    <property type="entry name" value="HesB-like_dom_sf"/>
</dbReference>
<comment type="similarity">
    <text evidence="1">Belongs to the HesB/IscA family.</text>
</comment>
<sequence length="97" mass="11441">MKIVLSDDALKWFYEEMEAEAGDYIKFFARYGGSSPLHDGFSLGIMKEHPDELAVETELAGVHFYIERRDYWFFDEHDLHVNVDPKLNELVYTYEKA</sequence>
<dbReference type="PIRSF" id="PIRSF034852">
    <property type="entry name" value="UCP034852"/>
    <property type="match status" value="1"/>
</dbReference>
<organism evidence="2 3">
    <name type="scientific">Sporosarcina koreensis</name>
    <dbReference type="NCBI Taxonomy" id="334735"/>
    <lineage>
        <taxon>Bacteria</taxon>
        <taxon>Bacillati</taxon>
        <taxon>Bacillota</taxon>
        <taxon>Bacilli</taxon>
        <taxon>Bacillales</taxon>
        <taxon>Caryophanaceae</taxon>
        <taxon>Sporosarcina</taxon>
    </lineage>
</organism>
<dbReference type="SUPFAM" id="SSF89360">
    <property type="entry name" value="HesB-like domain"/>
    <property type="match status" value="1"/>
</dbReference>
<proteinExistence type="inferred from homology"/>
<keyword evidence="3" id="KW-1185">Reference proteome</keyword>
<evidence type="ECO:0000313" key="3">
    <source>
        <dbReference type="Proteomes" id="UP001596071"/>
    </source>
</evidence>
<accession>A0ABW0TWD5</accession>
<gene>
    <name evidence="2" type="ORF">ACFPTP_08910</name>
</gene>
<name>A0ABW0TWD5_9BACL</name>
<dbReference type="EMBL" id="JBHSNP010000011">
    <property type="protein sequence ID" value="MFC5603344.1"/>
    <property type="molecule type" value="Genomic_DNA"/>
</dbReference>
<dbReference type="RefSeq" id="WP_381443712.1">
    <property type="nucleotide sequence ID" value="NZ_JBHSNP010000011.1"/>
</dbReference>
<evidence type="ECO:0000256" key="1">
    <source>
        <dbReference type="ARBA" id="ARBA00006718"/>
    </source>
</evidence>